<dbReference type="AlphaFoldDB" id="A0AAD9L356"/>
<organism evidence="1 2">
    <name type="scientific">Ridgeia piscesae</name>
    <name type="common">Tubeworm</name>
    <dbReference type="NCBI Taxonomy" id="27915"/>
    <lineage>
        <taxon>Eukaryota</taxon>
        <taxon>Metazoa</taxon>
        <taxon>Spiralia</taxon>
        <taxon>Lophotrochozoa</taxon>
        <taxon>Annelida</taxon>
        <taxon>Polychaeta</taxon>
        <taxon>Sedentaria</taxon>
        <taxon>Canalipalpata</taxon>
        <taxon>Sabellida</taxon>
        <taxon>Siboglinidae</taxon>
        <taxon>Ridgeia</taxon>
    </lineage>
</organism>
<name>A0AAD9L356_RIDPI</name>
<comment type="caution">
    <text evidence="1">The sequence shown here is derived from an EMBL/GenBank/DDBJ whole genome shotgun (WGS) entry which is preliminary data.</text>
</comment>
<reference evidence="1" key="1">
    <citation type="journal article" date="2023" name="Mol. Biol. Evol.">
        <title>Third-Generation Sequencing Reveals the Adaptive Role of the Epigenome in Three Deep-Sea Polychaetes.</title>
        <authorList>
            <person name="Perez M."/>
            <person name="Aroh O."/>
            <person name="Sun Y."/>
            <person name="Lan Y."/>
            <person name="Juniper S.K."/>
            <person name="Young C.R."/>
            <person name="Angers B."/>
            <person name="Qian P.Y."/>
        </authorList>
    </citation>
    <scope>NUCLEOTIDE SEQUENCE</scope>
    <source>
        <strain evidence="1">R07B-5</strain>
    </source>
</reference>
<evidence type="ECO:0000313" key="2">
    <source>
        <dbReference type="Proteomes" id="UP001209878"/>
    </source>
</evidence>
<proteinExistence type="predicted"/>
<sequence>MFTLLGWHLSKCLCYITRVAYNRSEVSLSCTLPSVKHLHTSFLSHSCNLRIHISERNMTECSLNYAVFSKTKLCCNVSFFKLM</sequence>
<protein>
    <submittedName>
        <fullName evidence="1">Uncharacterized protein</fullName>
    </submittedName>
</protein>
<dbReference type="Proteomes" id="UP001209878">
    <property type="component" value="Unassembled WGS sequence"/>
</dbReference>
<keyword evidence="2" id="KW-1185">Reference proteome</keyword>
<dbReference type="EMBL" id="JAODUO010000374">
    <property type="protein sequence ID" value="KAK2181922.1"/>
    <property type="molecule type" value="Genomic_DNA"/>
</dbReference>
<evidence type="ECO:0000313" key="1">
    <source>
        <dbReference type="EMBL" id="KAK2181922.1"/>
    </source>
</evidence>
<gene>
    <name evidence="1" type="ORF">NP493_376g01027</name>
</gene>
<accession>A0AAD9L356</accession>